<proteinExistence type="predicted"/>
<dbReference type="OrthoDB" id="442243at2759"/>
<gene>
    <name evidence="2" type="ORF">SmJEL517_g04923</name>
</gene>
<organism evidence="2 3">
    <name type="scientific">Synchytrium microbalum</name>
    <dbReference type="NCBI Taxonomy" id="1806994"/>
    <lineage>
        <taxon>Eukaryota</taxon>
        <taxon>Fungi</taxon>
        <taxon>Fungi incertae sedis</taxon>
        <taxon>Chytridiomycota</taxon>
        <taxon>Chytridiomycota incertae sedis</taxon>
        <taxon>Chytridiomycetes</taxon>
        <taxon>Synchytriales</taxon>
        <taxon>Synchytriaceae</taxon>
        <taxon>Synchytrium</taxon>
    </lineage>
</organism>
<evidence type="ECO:0000256" key="1">
    <source>
        <dbReference type="SAM" id="MobiDB-lite"/>
    </source>
</evidence>
<dbReference type="STRING" id="1806994.A0A507C2V6"/>
<keyword evidence="3" id="KW-1185">Reference proteome</keyword>
<protein>
    <recommendedName>
        <fullName evidence="4">DUF676 domain-containing protein</fullName>
    </recommendedName>
</protein>
<evidence type="ECO:0000313" key="3">
    <source>
        <dbReference type="Proteomes" id="UP000319731"/>
    </source>
</evidence>
<dbReference type="InterPro" id="IPR029058">
    <property type="entry name" value="AB_hydrolase_fold"/>
</dbReference>
<dbReference type="PANTHER" id="PTHR47842:SF1">
    <property type="entry name" value="DUF676 DOMAIN-CONTAINING PROTEIN"/>
    <property type="match status" value="1"/>
</dbReference>
<dbReference type="EMBL" id="QEAO01000038">
    <property type="protein sequence ID" value="TPX31843.1"/>
    <property type="molecule type" value="Genomic_DNA"/>
</dbReference>
<dbReference type="SUPFAM" id="SSF53474">
    <property type="entry name" value="alpha/beta-Hydrolases"/>
    <property type="match status" value="1"/>
</dbReference>
<feature type="region of interest" description="Disordered" evidence="1">
    <location>
        <begin position="546"/>
        <end position="582"/>
    </location>
</feature>
<feature type="compositionally biased region" description="Polar residues" evidence="1">
    <location>
        <begin position="339"/>
        <end position="364"/>
    </location>
</feature>
<dbReference type="AlphaFoldDB" id="A0A507C2V6"/>
<dbReference type="RefSeq" id="XP_031023174.1">
    <property type="nucleotide sequence ID" value="XM_031170851.1"/>
</dbReference>
<comment type="caution">
    <text evidence="2">The sequence shown here is derived from an EMBL/GenBank/DDBJ whole genome shotgun (WGS) entry which is preliminary data.</text>
</comment>
<dbReference type="Gene3D" id="3.40.50.1820">
    <property type="entry name" value="alpha/beta hydrolase"/>
    <property type="match status" value="1"/>
</dbReference>
<feature type="compositionally biased region" description="Low complexity" evidence="1">
    <location>
        <begin position="554"/>
        <end position="572"/>
    </location>
</feature>
<evidence type="ECO:0000313" key="2">
    <source>
        <dbReference type="EMBL" id="TPX31843.1"/>
    </source>
</evidence>
<dbReference type="PANTHER" id="PTHR47842">
    <property type="entry name" value="EXPRESSED PROTEIN"/>
    <property type="match status" value="1"/>
</dbReference>
<name>A0A507C2V6_9FUNG</name>
<evidence type="ECO:0008006" key="4">
    <source>
        <dbReference type="Google" id="ProtNLM"/>
    </source>
</evidence>
<feature type="region of interest" description="Disordered" evidence="1">
    <location>
        <begin position="390"/>
        <end position="431"/>
    </location>
</feature>
<feature type="compositionally biased region" description="Polar residues" evidence="1">
    <location>
        <begin position="407"/>
        <end position="425"/>
    </location>
</feature>
<accession>A0A507C2V6</accession>
<dbReference type="GeneID" id="42006148"/>
<sequence length="865" mass="94263">MATSDAPKLPEKRYLLVWIHGFMGSDESFDSFPLDVLRSLRDSYGLVGIEARVFPQFETHGDPEKAVVKLINWLLLHATTAEYDGVLLLAHSMGGLMACDAYRQLYRVNTKAKVQSRSEWLFDTAKNAGQFVLERGMAVADVVRMPVRLIEHINVPKFVDDINREMDSDDRWAEEGEIRFPIKVEHGDLVVLHDSNTTEPAISLESTISEALSSGEWMFVLSPDGDEFRMVPCIRAQNDGDISPTLVSEQIHELKQALGDYVYIVKLGQNGILRLCKAAERPRLNEEELTQWWANLWKHDGNGNKSNTISERAESKKPNPASYGRAPPPLPRREEDTKTLSIETTMASSGNTETPPESSLTPITGFTDDMGSVRSESSRIVDVNSIQGDKETMFSAPPTPIPRDSMAGSSRPTSMADSSRRTSYADSARRADSISDLNPRDLVNIVGIVCFDSPFFGLHRAIYHKAAGERIVSFATEVIPSAVREIPGAIPRAIGEMIPQKIAGFSMPWKYTEVNTPDAVEVAKDGFSMGKVVTLPADGSDAIMIRDDPTWRNSTSSLGSRPMSSGSLDEPSGLPPPPLPKRASLADVAEEITGIDIIVSPTLSSSSASSSAVPSSSSQVLMAKDTDGAVRPMQRLRTAGNNVKNALVASGKSMWSETRETVVHTDWRPITTTVLGVGAIAGASVIAPALVGASIGTAIVQKVAVIVALKYGDAARAHLQFLYPLFGGSSDLASRIDDVILEVENGHLKGFRVFFVELPESEGPPKTVGNPAPSKIDAIVQKHMHKTDKHPAVAPAAQRRTFVATPPQKYAHLFRSVETESKDEIHGHMNMFSRELNPGHYWNLVNSSAEEIAQVLRKSAPVAAS</sequence>
<feature type="region of interest" description="Disordered" evidence="1">
    <location>
        <begin position="303"/>
        <end position="375"/>
    </location>
</feature>
<reference evidence="2 3" key="1">
    <citation type="journal article" date="2019" name="Sci. Rep.">
        <title>Comparative genomics of chytrid fungi reveal insights into the obligate biotrophic and pathogenic lifestyle of Synchytrium endobioticum.</title>
        <authorList>
            <person name="van de Vossenberg B.T.L.H."/>
            <person name="Warris S."/>
            <person name="Nguyen H.D.T."/>
            <person name="van Gent-Pelzer M.P.E."/>
            <person name="Joly D.L."/>
            <person name="van de Geest H.C."/>
            <person name="Bonants P.J.M."/>
            <person name="Smith D.S."/>
            <person name="Levesque C.A."/>
            <person name="van der Lee T.A.J."/>
        </authorList>
    </citation>
    <scope>NUCLEOTIDE SEQUENCE [LARGE SCALE GENOMIC DNA]</scope>
    <source>
        <strain evidence="2 3">JEL517</strain>
    </source>
</reference>
<dbReference type="Proteomes" id="UP000319731">
    <property type="component" value="Unassembled WGS sequence"/>
</dbReference>